<comment type="caution">
    <text evidence="2">The sequence shown here is derived from an EMBL/GenBank/DDBJ whole genome shotgun (WGS) entry which is preliminary data.</text>
</comment>
<protein>
    <submittedName>
        <fullName evidence="2">Toxin Bro</fullName>
    </submittedName>
</protein>
<dbReference type="PANTHER" id="PTHR36180:SF2">
    <property type="entry name" value="BRO FAMILY PROTEIN"/>
    <property type="match status" value="1"/>
</dbReference>
<dbReference type="PROSITE" id="PS51750">
    <property type="entry name" value="BRO_N"/>
    <property type="match status" value="1"/>
</dbReference>
<proteinExistence type="predicted"/>
<accession>A0A437SY14</accession>
<dbReference type="PANTHER" id="PTHR36180">
    <property type="entry name" value="DNA-BINDING PROTEIN-RELATED-RELATED"/>
    <property type="match status" value="1"/>
</dbReference>
<name>A0A437SY14_9LACO</name>
<dbReference type="RefSeq" id="WP_127796120.1">
    <property type="nucleotide sequence ID" value="NZ_ML136871.1"/>
</dbReference>
<dbReference type="InterPro" id="IPR003497">
    <property type="entry name" value="BRO_N_domain"/>
</dbReference>
<dbReference type="Pfam" id="PF02498">
    <property type="entry name" value="Bro-N"/>
    <property type="match status" value="1"/>
</dbReference>
<organism evidence="2 3">
    <name type="scientific">Lactobacillus xujianguonis</name>
    <dbReference type="NCBI Taxonomy" id="2495899"/>
    <lineage>
        <taxon>Bacteria</taxon>
        <taxon>Bacillati</taxon>
        <taxon>Bacillota</taxon>
        <taxon>Bacilli</taxon>
        <taxon>Lactobacillales</taxon>
        <taxon>Lactobacillaceae</taxon>
        <taxon>Lactobacillus</taxon>
    </lineage>
</organism>
<evidence type="ECO:0000313" key="2">
    <source>
        <dbReference type="EMBL" id="RVU71811.1"/>
    </source>
</evidence>
<gene>
    <name evidence="2" type="ORF">EJK17_00620</name>
</gene>
<dbReference type="AlphaFoldDB" id="A0A437SY14"/>
<evidence type="ECO:0000313" key="3">
    <source>
        <dbReference type="Proteomes" id="UP000288291"/>
    </source>
</evidence>
<dbReference type="Proteomes" id="UP000288291">
    <property type="component" value="Unassembled WGS sequence"/>
</dbReference>
<feature type="domain" description="Bro-N" evidence="1">
    <location>
        <begin position="2"/>
        <end position="117"/>
    </location>
</feature>
<evidence type="ECO:0000259" key="1">
    <source>
        <dbReference type="PROSITE" id="PS51750"/>
    </source>
</evidence>
<sequence>MTNAIQLFQFEQSNVRALEIENEPWFVGKDVAEILGYKNLSATLSQHVDKEDQKALSYKAYRDSCISLWTDKNDFSNKMVINESGVYSLIFDSKMPNAKKFKHWVTSRVLPQIRKTGSYIPDEKKKRLSIMEENSKVKKATLLYKIAMASDESDLKQNLLAKAATTITGEMTLPVMQEKYYTANEVGESLNITGWRVGHVAKALGLKAEQPGQNEYGKWVNSKSASSDKEVPQWLYTNKAIERIKRDNFLVK</sequence>
<dbReference type="EMBL" id="RXIA01000001">
    <property type="protein sequence ID" value="RVU71811.1"/>
    <property type="molecule type" value="Genomic_DNA"/>
</dbReference>
<keyword evidence="3" id="KW-1185">Reference proteome</keyword>
<dbReference type="SMART" id="SM01040">
    <property type="entry name" value="Bro-N"/>
    <property type="match status" value="1"/>
</dbReference>
<reference evidence="2 3" key="1">
    <citation type="submission" date="2018-12" db="EMBL/GenBank/DDBJ databases">
        <authorList>
            <person name="Meng J."/>
        </authorList>
    </citation>
    <scope>NUCLEOTIDE SEQUENCE [LARGE SCALE GENOMIC DNA]</scope>
    <source>
        <strain evidence="2 3">HT111-2</strain>
    </source>
</reference>